<evidence type="ECO:0000313" key="3">
    <source>
        <dbReference type="Proteomes" id="UP000192906"/>
    </source>
</evidence>
<evidence type="ECO:0000259" key="1">
    <source>
        <dbReference type="Pfam" id="PF05943"/>
    </source>
</evidence>
<name>A0A1X7D614_9BACT</name>
<dbReference type="RefSeq" id="WP_085101136.1">
    <property type="nucleotide sequence ID" value="NZ_FWZU01000002.1"/>
</dbReference>
<feature type="domain" description="TssC1 N-terminal" evidence="1">
    <location>
        <begin position="226"/>
        <end position="420"/>
    </location>
</feature>
<organism evidence="2 3">
    <name type="scientific">Desulfovibrio gilichinskyi</name>
    <dbReference type="NCBI Taxonomy" id="1519643"/>
    <lineage>
        <taxon>Bacteria</taxon>
        <taxon>Pseudomonadati</taxon>
        <taxon>Thermodesulfobacteriota</taxon>
        <taxon>Desulfovibrionia</taxon>
        <taxon>Desulfovibrionales</taxon>
        <taxon>Desulfovibrionaceae</taxon>
        <taxon>Desulfovibrio</taxon>
    </lineage>
</organism>
<dbReference type="OrthoDB" id="5444664at2"/>
<dbReference type="InterPro" id="IPR010269">
    <property type="entry name" value="T6SS_TssC-like"/>
</dbReference>
<evidence type="ECO:0000313" key="2">
    <source>
        <dbReference type="EMBL" id="SMF09577.1"/>
    </source>
</evidence>
<dbReference type="EMBL" id="FWZU01000002">
    <property type="protein sequence ID" value="SMF09577.1"/>
    <property type="molecule type" value="Genomic_DNA"/>
</dbReference>
<dbReference type="AlphaFoldDB" id="A0A1X7D614"/>
<dbReference type="Proteomes" id="UP000192906">
    <property type="component" value="Unassembled WGS sequence"/>
</dbReference>
<proteinExistence type="predicted"/>
<accession>A0A1X7D614</accession>
<dbReference type="Pfam" id="PF05943">
    <property type="entry name" value="VipB"/>
    <property type="match status" value="1"/>
</dbReference>
<reference evidence="3" key="1">
    <citation type="submission" date="2017-04" db="EMBL/GenBank/DDBJ databases">
        <authorList>
            <person name="Varghese N."/>
            <person name="Submissions S."/>
        </authorList>
    </citation>
    <scope>NUCLEOTIDE SEQUENCE [LARGE SCALE GENOMIC DNA]</scope>
    <source>
        <strain evidence="3">K3S</strain>
    </source>
</reference>
<sequence>MHIEPPVFSILAIGQFSPALEAETPPVLQVDSFSLDDAVAQLSPTLDIPADKTICPSGVITVSIHKMADFKPKNLPQISTFAKELEDAKDYLKKGGSPENMDSLFPMAAGLITIPAKSAPLKHEQKSSAIDDILSMVDTSSAQTGSQPSPQGIEEQINSILSKIQQTVFTDKSFRIMESAWRGAQLLAGQVTSGCKTSVKLTLVPFSKNNFIPVFDQLESKLAETPPDIILIDKEISSSPRAMTELERVMDFAETMLAPAVISMSPSFFGIQSWDKLKKVRYIPALLESAEYGRWKTLVERSGAGWVMACIGSIMARPMYKPESGFSKTNFTEENPLWISAPWTIGALCSRSVAEYGQPTRFCDRGSIRLEQLPLTDGPSPSPLEIMLNTERLSDFKQAGIIALAGTAGRDHAFVAGAVTIDGGPLKFKMFLSQLTGFLIRLSVNQREEIQNIVPDLTKAISLFIQSIGFPAPQDLQITTHNGNDGATSLEITFTPDREILSTNTPITFGFNW</sequence>
<dbReference type="InterPro" id="IPR044031">
    <property type="entry name" value="TssC1_N"/>
</dbReference>
<dbReference type="PANTHER" id="PTHR35565">
    <property type="entry name" value="CYTOPLASMIC PROTEIN-RELATED"/>
    <property type="match status" value="1"/>
</dbReference>
<gene>
    <name evidence="2" type="ORF">SAMN06295933_1705</name>
</gene>
<protein>
    <submittedName>
        <fullName evidence="2">Type VI secretion system protein ImpC</fullName>
    </submittedName>
</protein>
<dbReference type="PANTHER" id="PTHR35565:SF1">
    <property type="entry name" value="TYPE VI SECRETION SYSTEM CONTRACTILE SHEATH LARGE SUBUNIT"/>
    <property type="match status" value="1"/>
</dbReference>
<dbReference type="STRING" id="1519643.SAMN06295933_1705"/>
<keyword evidence="3" id="KW-1185">Reference proteome</keyword>